<reference evidence="2 3" key="1">
    <citation type="submission" date="2019-06" db="EMBL/GenBank/DDBJ databases">
        <title>Whole genome shotgun sequence of Komagataeibacter hansenii NBRC 14820.</title>
        <authorList>
            <person name="Hosoyama A."/>
            <person name="Uohara A."/>
            <person name="Ohji S."/>
            <person name="Ichikawa N."/>
        </authorList>
    </citation>
    <scope>NUCLEOTIDE SEQUENCE [LARGE SCALE GENOMIC DNA]</scope>
    <source>
        <strain evidence="2 3">NBRC 14820</strain>
    </source>
</reference>
<dbReference type="RefSeq" id="WP_003618596.1">
    <property type="nucleotide sequence ID" value="NZ_BJNN01000176.1"/>
</dbReference>
<dbReference type="EMBL" id="BJNN01000176">
    <property type="protein sequence ID" value="GEC65165.1"/>
    <property type="molecule type" value="Genomic_DNA"/>
</dbReference>
<comment type="caution">
    <text evidence="2">The sequence shown here is derived from an EMBL/GenBank/DDBJ whole genome shotgun (WGS) entry which is preliminary data.</text>
</comment>
<evidence type="ECO:0000313" key="2">
    <source>
        <dbReference type="EMBL" id="GEC65165.1"/>
    </source>
</evidence>
<sequence>MSILVTGATGQIGSLVVERLAKEGADVMALTRDPSKIKPNDKVRAVKGDMTDPARMREILKETRTLFLLNAAAADELTQAMMTLDLAREAGIQRIVYFSVSQCELFVDVPHFASKYAIERLITSQAIPASMMRSGYFMQNDLAVIEAVKSGIYPTPIGQRGVTMIDARDIADAITIELLRRDRTAHALPATQIDLVGPAALGGDDVAAIWSEVSRKPVHYNAVDLETFEQQLATRLPGWLAHDLRVMLRGVQHFGVIPSVESIAILEGVLGRPLRTYRAFAEEVWAAQPA</sequence>
<evidence type="ECO:0000313" key="3">
    <source>
        <dbReference type="Proteomes" id="UP000319478"/>
    </source>
</evidence>
<dbReference type="InterPro" id="IPR051604">
    <property type="entry name" value="Ergot_Alk_Oxidoreductase"/>
</dbReference>
<dbReference type="Gene3D" id="3.40.50.720">
    <property type="entry name" value="NAD(P)-binding Rossmann-like Domain"/>
    <property type="match status" value="1"/>
</dbReference>
<dbReference type="InterPro" id="IPR008030">
    <property type="entry name" value="NmrA-like"/>
</dbReference>
<dbReference type="PANTHER" id="PTHR43162:SF1">
    <property type="entry name" value="PRESTALK A DIFFERENTIATION PROTEIN A"/>
    <property type="match status" value="1"/>
</dbReference>
<dbReference type="PANTHER" id="PTHR43162">
    <property type="match status" value="1"/>
</dbReference>
<organism evidence="2 3">
    <name type="scientific">Novacetimonas hansenii</name>
    <name type="common">Komagataeibacter hansenii</name>
    <dbReference type="NCBI Taxonomy" id="436"/>
    <lineage>
        <taxon>Bacteria</taxon>
        <taxon>Pseudomonadati</taxon>
        <taxon>Pseudomonadota</taxon>
        <taxon>Alphaproteobacteria</taxon>
        <taxon>Acetobacterales</taxon>
        <taxon>Acetobacteraceae</taxon>
        <taxon>Novacetimonas</taxon>
    </lineage>
</organism>
<dbReference type="InterPro" id="IPR036291">
    <property type="entry name" value="NAD(P)-bd_dom_sf"/>
</dbReference>
<accession>A0ABQ0SJP2</accession>
<proteinExistence type="predicted"/>
<evidence type="ECO:0000259" key="1">
    <source>
        <dbReference type="Pfam" id="PF05368"/>
    </source>
</evidence>
<dbReference type="Gene3D" id="3.90.25.10">
    <property type="entry name" value="UDP-galactose 4-epimerase, domain 1"/>
    <property type="match status" value="1"/>
</dbReference>
<gene>
    <name evidence="2" type="ORF">GHA01_30140</name>
</gene>
<protein>
    <submittedName>
        <fullName evidence="2">NmrA family transcriptional regulator</fullName>
    </submittedName>
</protein>
<feature type="domain" description="NmrA-like" evidence="1">
    <location>
        <begin position="3"/>
        <end position="257"/>
    </location>
</feature>
<name>A0ABQ0SJP2_NOVHA</name>
<dbReference type="Proteomes" id="UP000319478">
    <property type="component" value="Unassembled WGS sequence"/>
</dbReference>
<dbReference type="SUPFAM" id="SSF51735">
    <property type="entry name" value="NAD(P)-binding Rossmann-fold domains"/>
    <property type="match status" value="1"/>
</dbReference>
<dbReference type="Pfam" id="PF05368">
    <property type="entry name" value="NmrA"/>
    <property type="match status" value="1"/>
</dbReference>
<keyword evidence="3" id="KW-1185">Reference proteome</keyword>